<evidence type="ECO:0000256" key="1">
    <source>
        <dbReference type="SAM" id="MobiDB-lite"/>
    </source>
</evidence>
<dbReference type="EMBL" id="MKGL01000968">
    <property type="protein sequence ID" value="RNE95043.1"/>
    <property type="molecule type" value="Genomic_DNA"/>
</dbReference>
<protein>
    <submittedName>
        <fullName evidence="2">Uncharacterized protein</fullName>
    </submittedName>
</protein>
<reference evidence="2 3" key="1">
    <citation type="journal article" date="2018" name="BMC Genomics">
        <title>Genomic comparison of Trypanosoma conorhini and Trypanosoma rangeli to Trypanosoma cruzi strains of high and low virulence.</title>
        <authorList>
            <person name="Bradwell K.R."/>
            <person name="Koparde V.N."/>
            <person name="Matveyev A.V."/>
            <person name="Serrano M.G."/>
            <person name="Alves J.M."/>
            <person name="Parikh H."/>
            <person name="Huang B."/>
            <person name="Lee V."/>
            <person name="Espinosa-Alvarez O."/>
            <person name="Ortiz P.A."/>
            <person name="Costa-Martins A.G."/>
            <person name="Teixeira M.M."/>
            <person name="Buck G.A."/>
        </authorList>
    </citation>
    <scope>NUCLEOTIDE SEQUENCE [LARGE SCALE GENOMIC DNA]</scope>
    <source>
        <strain evidence="2 3">AM80</strain>
    </source>
</reference>
<evidence type="ECO:0000313" key="2">
    <source>
        <dbReference type="EMBL" id="RNE95043.1"/>
    </source>
</evidence>
<sequence>MQPKACYGLVSMGPLPRASAPNARPPAKKGCARMGAPTSFLLGLLAAKVQSRGLKAGYRGAPQVSRERGGEGLVYTGPRRAAGKEARHPTDQVQIRLALFDCGEYKTATI</sequence>
<dbReference type="Proteomes" id="UP000283634">
    <property type="component" value="Unassembled WGS sequence"/>
</dbReference>
<keyword evidence="3" id="KW-1185">Reference proteome</keyword>
<evidence type="ECO:0000313" key="3">
    <source>
        <dbReference type="Proteomes" id="UP000283634"/>
    </source>
</evidence>
<gene>
    <name evidence="2" type="ORF">TraAM80_10427</name>
</gene>
<dbReference type="GeneID" id="40334360"/>
<proteinExistence type="predicted"/>
<dbReference type="RefSeq" id="XP_029233100.1">
    <property type="nucleotide sequence ID" value="XM_029387045.1"/>
</dbReference>
<organism evidence="2 3">
    <name type="scientific">Trypanosoma rangeli</name>
    <dbReference type="NCBI Taxonomy" id="5698"/>
    <lineage>
        <taxon>Eukaryota</taxon>
        <taxon>Discoba</taxon>
        <taxon>Euglenozoa</taxon>
        <taxon>Kinetoplastea</taxon>
        <taxon>Metakinetoplastina</taxon>
        <taxon>Trypanosomatida</taxon>
        <taxon>Trypanosomatidae</taxon>
        <taxon>Trypanosoma</taxon>
        <taxon>Herpetosoma</taxon>
    </lineage>
</organism>
<name>A0A3R7JQ32_TRYRA</name>
<accession>A0A3R7JQ32</accession>
<dbReference type="AlphaFoldDB" id="A0A3R7JQ32"/>
<feature type="region of interest" description="Disordered" evidence="1">
    <location>
        <begin position="57"/>
        <end position="88"/>
    </location>
</feature>
<comment type="caution">
    <text evidence="2">The sequence shown here is derived from an EMBL/GenBank/DDBJ whole genome shotgun (WGS) entry which is preliminary data.</text>
</comment>